<name>A0A9X3N006_9ACTN</name>
<keyword evidence="4 5" id="KW-0472">Membrane</keyword>
<feature type="domain" description="NfeD-like C-terminal" evidence="6">
    <location>
        <begin position="71"/>
        <end position="126"/>
    </location>
</feature>
<reference evidence="7" key="1">
    <citation type="submission" date="2022-10" db="EMBL/GenBank/DDBJ databases">
        <title>The WGS of Solirubrobacter ginsenosidimutans DSM 21036.</title>
        <authorList>
            <person name="Jiang Z."/>
        </authorList>
    </citation>
    <scope>NUCLEOTIDE SEQUENCE</scope>
    <source>
        <strain evidence="7">DSM 21036</strain>
    </source>
</reference>
<dbReference type="PANTHER" id="PTHR33507:SF4">
    <property type="entry name" value="NODULATION COMPETITIVENESS PROTEIN NFED"/>
    <property type="match status" value="1"/>
</dbReference>
<gene>
    <name evidence="7" type="ORF">OM076_36935</name>
</gene>
<dbReference type="InterPro" id="IPR002810">
    <property type="entry name" value="NfeD-like_C"/>
</dbReference>
<dbReference type="Proteomes" id="UP001149140">
    <property type="component" value="Unassembled WGS sequence"/>
</dbReference>
<sequence length="134" mass="13602">MAAEAHVPTHGVLGAGAVVALALGVALLFSAGGSAALVAVFAGAGIGLAGGATVALMARKALGTRRLRQHNSLVGRMGVARGADSVFVDGALWRARQWEFEGEAPLARGDPVVVERVNGLTLTVRPANEWEVAP</sequence>
<proteinExistence type="predicted"/>
<evidence type="ECO:0000256" key="5">
    <source>
        <dbReference type="SAM" id="Phobius"/>
    </source>
</evidence>
<comment type="subcellular location">
    <subcellularLocation>
        <location evidence="1">Membrane</location>
        <topology evidence="1">Multi-pass membrane protein</topology>
    </subcellularLocation>
</comment>
<evidence type="ECO:0000313" key="8">
    <source>
        <dbReference type="Proteomes" id="UP001149140"/>
    </source>
</evidence>
<keyword evidence="3 5" id="KW-1133">Transmembrane helix</keyword>
<dbReference type="SUPFAM" id="SSF141322">
    <property type="entry name" value="NfeD domain-like"/>
    <property type="match status" value="1"/>
</dbReference>
<dbReference type="GO" id="GO:0016020">
    <property type="term" value="C:membrane"/>
    <property type="evidence" value="ECO:0007669"/>
    <property type="project" value="UniProtKB-SubCell"/>
</dbReference>
<evidence type="ECO:0000256" key="1">
    <source>
        <dbReference type="ARBA" id="ARBA00004141"/>
    </source>
</evidence>
<keyword evidence="2 5" id="KW-0812">Transmembrane</keyword>
<feature type="transmembrane region" description="Helical" evidence="5">
    <location>
        <begin position="12"/>
        <end position="29"/>
    </location>
</feature>
<evidence type="ECO:0000259" key="6">
    <source>
        <dbReference type="Pfam" id="PF01957"/>
    </source>
</evidence>
<dbReference type="EMBL" id="JAPDOD010000054">
    <property type="protein sequence ID" value="MDA0165910.1"/>
    <property type="molecule type" value="Genomic_DNA"/>
</dbReference>
<evidence type="ECO:0000256" key="2">
    <source>
        <dbReference type="ARBA" id="ARBA00022692"/>
    </source>
</evidence>
<organism evidence="7 8">
    <name type="scientific">Solirubrobacter ginsenosidimutans</name>
    <dbReference type="NCBI Taxonomy" id="490573"/>
    <lineage>
        <taxon>Bacteria</taxon>
        <taxon>Bacillati</taxon>
        <taxon>Actinomycetota</taxon>
        <taxon>Thermoleophilia</taxon>
        <taxon>Solirubrobacterales</taxon>
        <taxon>Solirubrobacteraceae</taxon>
        <taxon>Solirubrobacter</taxon>
    </lineage>
</organism>
<accession>A0A9X3N006</accession>
<dbReference type="Gene3D" id="2.40.50.140">
    <property type="entry name" value="Nucleic acid-binding proteins"/>
    <property type="match status" value="1"/>
</dbReference>
<keyword evidence="8" id="KW-1185">Reference proteome</keyword>
<protein>
    <recommendedName>
        <fullName evidence="6">NfeD-like C-terminal domain-containing protein</fullName>
    </recommendedName>
</protein>
<evidence type="ECO:0000256" key="3">
    <source>
        <dbReference type="ARBA" id="ARBA00022989"/>
    </source>
</evidence>
<feature type="transmembrane region" description="Helical" evidence="5">
    <location>
        <begin position="35"/>
        <end position="58"/>
    </location>
</feature>
<dbReference type="InterPro" id="IPR012340">
    <property type="entry name" value="NA-bd_OB-fold"/>
</dbReference>
<evidence type="ECO:0000313" key="7">
    <source>
        <dbReference type="EMBL" id="MDA0165910.1"/>
    </source>
</evidence>
<dbReference type="InterPro" id="IPR052165">
    <property type="entry name" value="Membrane_assoc_protease"/>
</dbReference>
<dbReference type="Pfam" id="PF01957">
    <property type="entry name" value="NfeD"/>
    <property type="match status" value="1"/>
</dbReference>
<dbReference type="PANTHER" id="PTHR33507">
    <property type="entry name" value="INNER MEMBRANE PROTEIN YBBJ"/>
    <property type="match status" value="1"/>
</dbReference>
<evidence type="ECO:0000256" key="4">
    <source>
        <dbReference type="ARBA" id="ARBA00023136"/>
    </source>
</evidence>
<dbReference type="AlphaFoldDB" id="A0A9X3N006"/>
<comment type="caution">
    <text evidence="7">The sequence shown here is derived from an EMBL/GenBank/DDBJ whole genome shotgun (WGS) entry which is preliminary data.</text>
</comment>